<keyword evidence="13" id="KW-0832">Ubl conjugation</keyword>
<evidence type="ECO:0000313" key="18">
    <source>
        <dbReference type="EMBL" id="KAH0629391.1"/>
    </source>
</evidence>
<keyword evidence="6" id="KW-0963">Cytoplasm</keyword>
<name>A0ABQ7TJ71_PHRPL</name>
<evidence type="ECO:0008006" key="20">
    <source>
        <dbReference type="Google" id="ProtNLM"/>
    </source>
</evidence>
<protein>
    <recommendedName>
        <fullName evidence="20">Baculoviral IAP repeat-containing protein 5</fullName>
    </recommendedName>
</protein>
<evidence type="ECO:0000256" key="3">
    <source>
        <dbReference type="ARBA" id="ARBA00004584"/>
    </source>
</evidence>
<dbReference type="PANTHER" id="PTHR46771">
    <property type="entry name" value="DETERIN"/>
    <property type="match status" value="1"/>
</dbReference>
<evidence type="ECO:0000256" key="7">
    <source>
        <dbReference type="ARBA" id="ARBA00022553"/>
    </source>
</evidence>
<gene>
    <name evidence="18" type="ORF">JD844_011442</name>
</gene>
<keyword evidence="10" id="KW-0498">Mitosis</keyword>
<keyword evidence="8" id="KW-0132">Cell division</keyword>
<evidence type="ECO:0000256" key="12">
    <source>
        <dbReference type="ARBA" id="ARBA00022833"/>
    </source>
</evidence>
<reference evidence="18 19" key="1">
    <citation type="journal article" date="2022" name="Gigascience">
        <title>A chromosome-level genome assembly and annotation of the desert horned lizard, Phrynosoma platyrhinos, provides insight into chromosomal rearrangements among reptiles.</title>
        <authorList>
            <person name="Koochekian N."/>
            <person name="Ascanio A."/>
            <person name="Farleigh K."/>
            <person name="Card D.C."/>
            <person name="Schield D.R."/>
            <person name="Castoe T.A."/>
            <person name="Jezkova T."/>
        </authorList>
    </citation>
    <scope>NUCLEOTIDE SEQUENCE [LARGE SCALE GENOMIC DNA]</scope>
    <source>
        <strain evidence="18">NK-2021</strain>
    </source>
</reference>
<dbReference type="SUPFAM" id="SSF57924">
    <property type="entry name" value="Inhibitor of apoptosis (IAP) repeat"/>
    <property type="match status" value="1"/>
</dbReference>
<keyword evidence="14" id="KW-0206">Cytoskeleton</keyword>
<dbReference type="Proteomes" id="UP000826234">
    <property type="component" value="Unassembled WGS sequence"/>
</dbReference>
<dbReference type="PROSITE" id="PS50143">
    <property type="entry name" value="BIR_REPEAT_2"/>
    <property type="match status" value="1"/>
</dbReference>
<evidence type="ECO:0000313" key="19">
    <source>
        <dbReference type="Proteomes" id="UP000826234"/>
    </source>
</evidence>
<dbReference type="Gene3D" id="1.10.1170.10">
    <property type="entry name" value="Inhibitor Of Apoptosis Protein (2mihbC-IAP-1), Chain A"/>
    <property type="match status" value="1"/>
</dbReference>
<evidence type="ECO:0000256" key="15">
    <source>
        <dbReference type="ARBA" id="ARBA00023242"/>
    </source>
</evidence>
<organism evidence="18 19">
    <name type="scientific">Phrynosoma platyrhinos</name>
    <name type="common">Desert horned lizard</name>
    <dbReference type="NCBI Taxonomy" id="52577"/>
    <lineage>
        <taxon>Eukaryota</taxon>
        <taxon>Metazoa</taxon>
        <taxon>Chordata</taxon>
        <taxon>Craniata</taxon>
        <taxon>Vertebrata</taxon>
        <taxon>Euteleostomi</taxon>
        <taxon>Lepidosauria</taxon>
        <taxon>Squamata</taxon>
        <taxon>Bifurcata</taxon>
        <taxon>Unidentata</taxon>
        <taxon>Episquamata</taxon>
        <taxon>Toxicofera</taxon>
        <taxon>Iguania</taxon>
        <taxon>Phrynosomatidae</taxon>
        <taxon>Phrynosomatinae</taxon>
        <taxon>Phrynosoma</taxon>
    </lineage>
</organism>
<evidence type="ECO:0000256" key="2">
    <source>
        <dbReference type="ARBA" id="ARBA00004186"/>
    </source>
</evidence>
<evidence type="ECO:0000256" key="9">
    <source>
        <dbReference type="ARBA" id="ARBA00022723"/>
    </source>
</evidence>
<evidence type="ECO:0000256" key="6">
    <source>
        <dbReference type="ARBA" id="ARBA00022490"/>
    </source>
</evidence>
<evidence type="ECO:0000256" key="14">
    <source>
        <dbReference type="ARBA" id="ARBA00023212"/>
    </source>
</evidence>
<proteinExistence type="inferred from homology"/>
<keyword evidence="11" id="KW-0159">Chromosome partition</keyword>
<keyword evidence="16" id="KW-0131">Cell cycle</keyword>
<dbReference type="CDD" id="cd00022">
    <property type="entry name" value="BIR"/>
    <property type="match status" value="1"/>
</dbReference>
<evidence type="ECO:0000256" key="16">
    <source>
        <dbReference type="ARBA" id="ARBA00023306"/>
    </source>
</evidence>
<keyword evidence="17" id="KW-0137">Centromere</keyword>
<dbReference type="Pfam" id="PF00653">
    <property type="entry name" value="BIR"/>
    <property type="match status" value="1"/>
</dbReference>
<keyword evidence="7" id="KW-0597">Phosphoprotein</keyword>
<dbReference type="InterPro" id="IPR001370">
    <property type="entry name" value="BIR_rpt"/>
</dbReference>
<evidence type="ECO:0000256" key="1">
    <source>
        <dbReference type="ARBA" id="ARBA00004123"/>
    </source>
</evidence>
<keyword evidence="9" id="KW-0479">Metal-binding</keyword>
<dbReference type="EMBL" id="JAIPUX010000439">
    <property type="protein sequence ID" value="KAH0629391.1"/>
    <property type="molecule type" value="Genomic_DNA"/>
</dbReference>
<keyword evidence="19" id="KW-1185">Reference proteome</keyword>
<accession>A0ABQ7TJ71</accession>
<comment type="similarity">
    <text evidence="4">Belongs to the IAP family.</text>
</comment>
<sequence length="169" mass="18622">MLSAGQGRFSGLSCYCFPPPFETVGSQNGGEAGSSGAGAVPEGAPGLHLLPVALRFRLFLHARQVQMAEAGFIHCPTENAPDVAQCFICFKELEGWEPEDDPMEEHRKHSPKCAFLALQKDIADLTVQEFIRLSKERKINLIKKQVNLKIIDIEKCAANVHNEISLLHL</sequence>
<evidence type="ECO:0000256" key="8">
    <source>
        <dbReference type="ARBA" id="ARBA00022618"/>
    </source>
</evidence>
<comment type="caution">
    <text evidence="18">The sequence shown here is derived from an EMBL/GenBank/DDBJ whole genome shotgun (WGS) entry which is preliminary data.</text>
</comment>
<dbReference type="InterPro" id="IPR051190">
    <property type="entry name" value="Baculoviral_IAP"/>
</dbReference>
<comment type="subcellular location">
    <subcellularLocation>
        <location evidence="3">Chromosome</location>
        <location evidence="3">Centromere</location>
    </subcellularLocation>
    <subcellularLocation>
        <location evidence="2">Cytoplasm</location>
        <location evidence="2">Cytoskeleton</location>
        <location evidence="2">Spindle</location>
    </subcellularLocation>
    <subcellularLocation>
        <location evidence="1">Nucleus</location>
    </subcellularLocation>
</comment>
<dbReference type="SMART" id="SM00238">
    <property type="entry name" value="BIR"/>
    <property type="match status" value="1"/>
</dbReference>
<evidence type="ECO:0000256" key="10">
    <source>
        <dbReference type="ARBA" id="ARBA00022776"/>
    </source>
</evidence>
<evidence type="ECO:0000256" key="13">
    <source>
        <dbReference type="ARBA" id="ARBA00022843"/>
    </source>
</evidence>
<dbReference type="PANTHER" id="PTHR46771:SF3">
    <property type="entry name" value="BACULOVIRAL IAP REPEAT-CONTAINING PROTEIN 5"/>
    <property type="match status" value="1"/>
</dbReference>
<evidence type="ECO:0000256" key="4">
    <source>
        <dbReference type="ARBA" id="ARBA00006672"/>
    </source>
</evidence>
<keyword evidence="5" id="KW-0158">Chromosome</keyword>
<keyword evidence="15" id="KW-0539">Nucleus</keyword>
<evidence type="ECO:0000256" key="17">
    <source>
        <dbReference type="ARBA" id="ARBA00023328"/>
    </source>
</evidence>
<keyword evidence="12" id="KW-0862">Zinc</keyword>
<evidence type="ECO:0000256" key="5">
    <source>
        <dbReference type="ARBA" id="ARBA00022454"/>
    </source>
</evidence>
<evidence type="ECO:0000256" key="11">
    <source>
        <dbReference type="ARBA" id="ARBA00022829"/>
    </source>
</evidence>